<feature type="transmembrane region" description="Helical" evidence="1">
    <location>
        <begin position="62"/>
        <end position="82"/>
    </location>
</feature>
<keyword evidence="1" id="KW-0812">Transmembrane</keyword>
<evidence type="ECO:0000256" key="1">
    <source>
        <dbReference type="SAM" id="Phobius"/>
    </source>
</evidence>
<evidence type="ECO:0000313" key="2">
    <source>
        <dbReference type="EMBL" id="MFD1525091.1"/>
    </source>
</evidence>
<sequence length="97" mass="10378">MFDADDPGTVINEFLVALFVPGILLFVGLWAAFRLVLDGPLRSMGLAPIRAADGAGAVASGYGRFALLIVVTALLLLPYVAAYRRFVRDSLRARGIV</sequence>
<gene>
    <name evidence="2" type="ORF">ACFR9S_02065</name>
</gene>
<dbReference type="AlphaFoldDB" id="A0ABD6B3N7"/>
<evidence type="ECO:0000313" key="3">
    <source>
        <dbReference type="Proteomes" id="UP001597111"/>
    </source>
</evidence>
<accession>A0ABD6B3N7</accession>
<dbReference type="RefSeq" id="WP_379817963.1">
    <property type="nucleotide sequence ID" value="NZ_JBHUDH010000014.1"/>
</dbReference>
<keyword evidence="3" id="KW-1185">Reference proteome</keyword>
<proteinExistence type="predicted"/>
<organism evidence="2 3">
    <name type="scientific">Halolamina salina</name>
    <dbReference type="NCBI Taxonomy" id="1220023"/>
    <lineage>
        <taxon>Archaea</taxon>
        <taxon>Methanobacteriati</taxon>
        <taxon>Methanobacteriota</taxon>
        <taxon>Stenosarchaea group</taxon>
        <taxon>Halobacteria</taxon>
        <taxon>Halobacteriales</taxon>
        <taxon>Haloferacaceae</taxon>
    </lineage>
</organism>
<keyword evidence="1" id="KW-0472">Membrane</keyword>
<dbReference type="Proteomes" id="UP001597111">
    <property type="component" value="Unassembled WGS sequence"/>
</dbReference>
<name>A0ABD6B3N7_9EURY</name>
<comment type="caution">
    <text evidence="2">The sequence shown here is derived from an EMBL/GenBank/DDBJ whole genome shotgun (WGS) entry which is preliminary data.</text>
</comment>
<keyword evidence="1" id="KW-1133">Transmembrane helix</keyword>
<feature type="transmembrane region" description="Helical" evidence="1">
    <location>
        <begin position="12"/>
        <end position="33"/>
    </location>
</feature>
<reference evidence="2 3" key="1">
    <citation type="journal article" date="2019" name="Int. J. Syst. Evol. Microbiol.">
        <title>The Global Catalogue of Microorganisms (GCM) 10K type strain sequencing project: providing services to taxonomists for standard genome sequencing and annotation.</title>
        <authorList>
            <consortium name="The Broad Institute Genomics Platform"/>
            <consortium name="The Broad Institute Genome Sequencing Center for Infectious Disease"/>
            <person name="Wu L."/>
            <person name="Ma J."/>
        </authorList>
    </citation>
    <scope>NUCLEOTIDE SEQUENCE [LARGE SCALE GENOMIC DNA]</scope>
    <source>
        <strain evidence="2 3">CGMCC 1.12285</strain>
    </source>
</reference>
<dbReference type="EMBL" id="JBHUDH010000014">
    <property type="protein sequence ID" value="MFD1525091.1"/>
    <property type="molecule type" value="Genomic_DNA"/>
</dbReference>
<protein>
    <submittedName>
        <fullName evidence="2">Uncharacterized protein</fullName>
    </submittedName>
</protein>